<sequence>MGIQGSLGDTAKMELTGSLKQHRDDGLLTLWSDTVTPIIEWLTTAREYDNINELPDELLISILARMPMKEAARTSVLSRRWKKLWTSHPYLVFDGSNSLRGIHYRSEQVLESEQFKYLNWVNDVLESHHDAAIDEFKIRFYLDQCYQSDIDDWVRFAFGKKVQRFELDLSSSRVISHVQDSGYELYLHTLHFQTPLSLISLVLKQVRVSGEVLENLLSNSPFLERLCIGASTSLVHLRVAGPSLCLTYLEITACARMKILEVDAPNLLSLKYSGQSIEIRFIGVPNLAELFIGGMFVETCTRSYLLPLVPTFASLLRKLVLEMRVDERKMKLFEYPILSQLKELELQVRARDHDSLLCLTSLINASLSLNRLSLELSWSKSYTRRRVMKVKRHHYNLKEVEIRGFVGGIVDSEFCIYLVENAILLEKMSIDPFTKNEKGGGNCFKAERARAARVHAEYLRSKYGVEDKLVIL</sequence>
<accession>A0ABM2YMZ4</accession>
<reference evidence="3" key="2">
    <citation type="submission" date="2025-08" db="UniProtKB">
        <authorList>
            <consortium name="RefSeq"/>
        </authorList>
    </citation>
    <scope>IDENTIFICATION</scope>
</reference>
<evidence type="ECO:0000313" key="2">
    <source>
        <dbReference type="Proteomes" id="UP000818029"/>
    </source>
</evidence>
<reference evidence="2" key="1">
    <citation type="journal article" date="2020" name="Nat. Genet.">
        <title>Genomic diversifications of five Gossypium allopolyploid species and their impact on cotton improvement.</title>
        <authorList>
            <person name="Chen Z.J."/>
            <person name="Sreedasyam A."/>
            <person name="Ando A."/>
            <person name="Song Q."/>
            <person name="De Santiago L.M."/>
            <person name="Hulse-Kemp A.M."/>
            <person name="Ding M."/>
            <person name="Ye W."/>
            <person name="Kirkbride R.C."/>
            <person name="Jenkins J."/>
            <person name="Plott C."/>
            <person name="Lovell J."/>
            <person name="Lin Y.M."/>
            <person name="Vaughn R."/>
            <person name="Liu B."/>
            <person name="Simpson S."/>
            <person name="Scheffler B.E."/>
            <person name="Wen L."/>
            <person name="Saski C.A."/>
            <person name="Grover C.E."/>
            <person name="Hu G."/>
            <person name="Conover J.L."/>
            <person name="Carlson J.W."/>
            <person name="Shu S."/>
            <person name="Boston L.B."/>
            <person name="Williams M."/>
            <person name="Peterson D.G."/>
            <person name="McGee K."/>
            <person name="Jones D.C."/>
            <person name="Wendel J.F."/>
            <person name="Stelly D.M."/>
            <person name="Grimwood J."/>
            <person name="Schmutz J."/>
        </authorList>
    </citation>
    <scope>NUCLEOTIDE SEQUENCE [LARGE SCALE GENOMIC DNA]</scope>
    <source>
        <strain evidence="2">cv. TM-1</strain>
    </source>
</reference>
<evidence type="ECO:0000259" key="1">
    <source>
        <dbReference type="PROSITE" id="PS50181"/>
    </source>
</evidence>
<dbReference type="InterPro" id="IPR036047">
    <property type="entry name" value="F-box-like_dom_sf"/>
</dbReference>
<evidence type="ECO:0000313" key="3">
    <source>
        <dbReference type="RefSeq" id="XP_040931898.1"/>
    </source>
</evidence>
<dbReference type="RefSeq" id="XP_040931898.1">
    <property type="nucleotide sequence ID" value="XM_041075964.1"/>
</dbReference>
<dbReference type="CDD" id="cd22160">
    <property type="entry name" value="F-box_AtFBL13-like"/>
    <property type="match status" value="1"/>
</dbReference>
<gene>
    <name evidence="3" type="primary">LOC121203189</name>
</gene>
<dbReference type="PROSITE" id="PS50181">
    <property type="entry name" value="FBOX"/>
    <property type="match status" value="1"/>
</dbReference>
<dbReference type="SUPFAM" id="SSF81383">
    <property type="entry name" value="F-box domain"/>
    <property type="match status" value="1"/>
</dbReference>
<dbReference type="InterPro" id="IPR053781">
    <property type="entry name" value="F-box_AtFBL13-like"/>
</dbReference>
<dbReference type="GeneID" id="121203189"/>
<feature type="domain" description="F-box" evidence="1">
    <location>
        <begin position="48"/>
        <end position="96"/>
    </location>
</feature>
<dbReference type="InterPro" id="IPR053772">
    <property type="entry name" value="At1g61320/At1g61330-like"/>
</dbReference>
<dbReference type="SMART" id="SM00256">
    <property type="entry name" value="FBOX"/>
    <property type="match status" value="1"/>
</dbReference>
<dbReference type="Pfam" id="PF23622">
    <property type="entry name" value="LRR_At1g61320_AtMIF1"/>
    <property type="match status" value="1"/>
</dbReference>
<dbReference type="PANTHER" id="PTHR34145">
    <property type="entry name" value="OS02G0105600 PROTEIN"/>
    <property type="match status" value="1"/>
</dbReference>
<proteinExistence type="predicted"/>
<keyword evidence="2" id="KW-1185">Reference proteome</keyword>
<dbReference type="InterPro" id="IPR001810">
    <property type="entry name" value="F-box_dom"/>
</dbReference>
<dbReference type="PANTHER" id="PTHR34145:SF68">
    <property type="entry name" value="FBD DOMAIN-CONTAINING PROTEIN"/>
    <property type="match status" value="1"/>
</dbReference>
<protein>
    <submittedName>
        <fullName evidence="3">F-box/FBD/LRR-repeat protein At1g13570</fullName>
    </submittedName>
</protein>
<organism evidence="2 3">
    <name type="scientific">Gossypium hirsutum</name>
    <name type="common">Upland cotton</name>
    <name type="synonym">Gossypium mexicanum</name>
    <dbReference type="NCBI Taxonomy" id="3635"/>
    <lineage>
        <taxon>Eukaryota</taxon>
        <taxon>Viridiplantae</taxon>
        <taxon>Streptophyta</taxon>
        <taxon>Embryophyta</taxon>
        <taxon>Tracheophyta</taxon>
        <taxon>Spermatophyta</taxon>
        <taxon>Magnoliopsida</taxon>
        <taxon>eudicotyledons</taxon>
        <taxon>Gunneridae</taxon>
        <taxon>Pentapetalae</taxon>
        <taxon>rosids</taxon>
        <taxon>malvids</taxon>
        <taxon>Malvales</taxon>
        <taxon>Malvaceae</taxon>
        <taxon>Malvoideae</taxon>
        <taxon>Gossypium</taxon>
    </lineage>
</organism>
<dbReference type="InterPro" id="IPR055357">
    <property type="entry name" value="LRR_At1g61320_AtMIF1"/>
</dbReference>
<dbReference type="Pfam" id="PF00646">
    <property type="entry name" value="F-box"/>
    <property type="match status" value="1"/>
</dbReference>
<dbReference type="Gene3D" id="3.80.10.10">
    <property type="entry name" value="Ribonuclease Inhibitor"/>
    <property type="match status" value="1"/>
</dbReference>
<dbReference type="InterPro" id="IPR032675">
    <property type="entry name" value="LRR_dom_sf"/>
</dbReference>
<dbReference type="Proteomes" id="UP000818029">
    <property type="component" value="Chromosome A08"/>
</dbReference>
<name>A0ABM2YMZ4_GOSHI</name>